<evidence type="ECO:0000256" key="3">
    <source>
        <dbReference type="SAM" id="SignalP"/>
    </source>
</evidence>
<dbReference type="EMBL" id="MRTF01000003">
    <property type="protein sequence ID" value="OME93550.1"/>
    <property type="molecule type" value="Genomic_DNA"/>
</dbReference>
<gene>
    <name evidence="5" type="ORF">BK123_09785</name>
</gene>
<evidence type="ECO:0000313" key="5">
    <source>
        <dbReference type="EMBL" id="OME93550.1"/>
    </source>
</evidence>
<dbReference type="STRING" id="1401.BK123_09785"/>
<dbReference type="Pfam" id="PF11611">
    <property type="entry name" value="DUF4352"/>
    <property type="match status" value="1"/>
</dbReference>
<dbReference type="PROSITE" id="PS51257">
    <property type="entry name" value="PROKAR_LIPOPROTEIN"/>
    <property type="match status" value="1"/>
</dbReference>
<feature type="domain" description="DUF4352" evidence="4">
    <location>
        <begin position="72"/>
        <end position="180"/>
    </location>
</feature>
<accession>A0A1R1B318</accession>
<feature type="compositionally biased region" description="Basic and acidic residues" evidence="2">
    <location>
        <begin position="42"/>
        <end position="73"/>
    </location>
</feature>
<protein>
    <recommendedName>
        <fullName evidence="4">DUF4352 domain-containing protein</fullName>
    </recommendedName>
</protein>
<feature type="chain" id="PRO_5038531992" description="DUF4352 domain-containing protein" evidence="3">
    <location>
        <begin position="22"/>
        <end position="200"/>
    </location>
</feature>
<evidence type="ECO:0000313" key="6">
    <source>
        <dbReference type="Proteomes" id="UP000187074"/>
    </source>
</evidence>
<reference evidence="5 6" key="1">
    <citation type="submission" date="2016-11" db="EMBL/GenBank/DDBJ databases">
        <title>Paenibacillus species isolates.</title>
        <authorList>
            <person name="Beno S.M."/>
        </authorList>
    </citation>
    <scope>NUCLEOTIDE SEQUENCE [LARGE SCALE GENOMIC DNA]</scope>
    <source>
        <strain evidence="5 6">FSL F4-0100</strain>
    </source>
</reference>
<organism evidence="5 6">
    <name type="scientific">Paenibacillus lautus</name>
    <name type="common">Bacillus lautus</name>
    <dbReference type="NCBI Taxonomy" id="1401"/>
    <lineage>
        <taxon>Bacteria</taxon>
        <taxon>Bacillati</taxon>
        <taxon>Bacillota</taxon>
        <taxon>Bacilli</taxon>
        <taxon>Bacillales</taxon>
        <taxon>Paenibacillaceae</taxon>
        <taxon>Paenibacillus</taxon>
    </lineage>
</organism>
<proteinExistence type="predicted"/>
<dbReference type="Gene3D" id="2.60.40.1240">
    <property type="match status" value="1"/>
</dbReference>
<dbReference type="InterPro" id="IPR029051">
    <property type="entry name" value="DUF4352"/>
</dbReference>
<evidence type="ECO:0000256" key="1">
    <source>
        <dbReference type="ARBA" id="ARBA00022729"/>
    </source>
</evidence>
<evidence type="ECO:0000256" key="2">
    <source>
        <dbReference type="SAM" id="MobiDB-lite"/>
    </source>
</evidence>
<comment type="caution">
    <text evidence="5">The sequence shown here is derived from an EMBL/GenBank/DDBJ whole genome shotgun (WGS) entry which is preliminary data.</text>
</comment>
<keyword evidence="1 3" id="KW-0732">Signal</keyword>
<evidence type="ECO:0000259" key="4">
    <source>
        <dbReference type="Pfam" id="PF11611"/>
    </source>
</evidence>
<dbReference type="AlphaFoldDB" id="A0A1R1B318"/>
<name>A0A1R1B318_PAELA</name>
<dbReference type="RefSeq" id="WP_076322225.1">
    <property type="nucleotide sequence ID" value="NZ_MRTF01000003.1"/>
</dbReference>
<feature type="signal peptide" evidence="3">
    <location>
        <begin position="1"/>
        <end position="21"/>
    </location>
</feature>
<dbReference type="Proteomes" id="UP000187074">
    <property type="component" value="Unassembled WGS sequence"/>
</dbReference>
<dbReference type="InterPro" id="IPR029050">
    <property type="entry name" value="Immunoprotect_excell_Ig-like"/>
</dbReference>
<sequence>MRTKFGLILMICAFLVISACGNNPTSSDSAKQDESVNAVGETVKDEPSKEATTEPAKEEPKKEPKEASNKPGEKFTLGDWEVVLDSFEFDQKVSADMFSSSADEGNKFLILNYTVTNNGKEAKDFTSIIGGVSMKAIFKEEYEYNYTVTMIDGDLGTGSIKPLATKSGFVVIEVPDGVADSKESLVIKLEDQDKAQITLR</sequence>
<feature type="region of interest" description="Disordered" evidence="2">
    <location>
        <begin position="24"/>
        <end position="73"/>
    </location>
</feature>